<dbReference type="GO" id="GO:0006355">
    <property type="term" value="P:regulation of DNA-templated transcription"/>
    <property type="evidence" value="ECO:0007669"/>
    <property type="project" value="UniProtKB-ARBA"/>
</dbReference>
<keyword evidence="2" id="KW-0677">Repeat</keyword>
<evidence type="ECO:0000256" key="6">
    <source>
        <dbReference type="ARBA" id="ARBA00023242"/>
    </source>
</evidence>
<feature type="region of interest" description="Disordered" evidence="7">
    <location>
        <begin position="335"/>
        <end position="388"/>
    </location>
</feature>
<proteinExistence type="predicted"/>
<sequence length="570" mass="66629">MFDGVPEQFHQFITSRTSLPPLAHHLQQKQQQQHRHQLFTCKDDKKEDQNNRNSLLLESNIVLEQRERSIVQNCDLWSEDEVLTLLRIRSSMESWFPEFTWEHVSRKLAELGFKRSAEKCKEKFEEEGRNFNNSSYNKNYRIYTELDEIYHGENAHVKSVDEKNQNLENQNEAETEKDKADEANNNISIENEAEKQQEKISKKRKKKYNFKEVKLFCETIVNKIMDQQEELQKKFIEEMLKRDEELIAKEEAWKNQELEKLNKEIEMIRVKQQAIENDRQNIIILEFLKKFTSNPDCSHKDQDLSKKIQDFLKVINNPPGDEAIIPQNPNFNSIIPSKKITNFPTSSTETQSSQNPSSIIQPTQAPNENSTSTQTMSTQNPNFDKMHENSNTLANATQTSLYKQPVATARFSRSSDDTGKRWPKDEVLALINLRCNFNNININNNCDDDNKESGGGKCPLWERISQGMEKLGYKRSAKRCKEKWENINKYFRKTKDNKKKRSLDSKTCPYFHQLCRLYSSQQGTVVAPTGEIPENRQILPENRHKFPENNHIFLETTSLASPDVPNEEGL</sequence>
<evidence type="ECO:0000256" key="5">
    <source>
        <dbReference type="ARBA" id="ARBA00023163"/>
    </source>
</evidence>
<evidence type="ECO:0000256" key="4">
    <source>
        <dbReference type="ARBA" id="ARBA00023125"/>
    </source>
</evidence>
<feature type="region of interest" description="Disordered" evidence="7">
    <location>
        <begin position="159"/>
        <end position="200"/>
    </location>
</feature>
<reference evidence="9 10" key="1">
    <citation type="submission" date="2024-01" db="EMBL/GenBank/DDBJ databases">
        <title>The complete chloroplast genome sequence of Lithospermum erythrorhizon: insights into the phylogenetic relationship among Boraginaceae species and the maternal lineages of purple gromwells.</title>
        <authorList>
            <person name="Okada T."/>
            <person name="Watanabe K."/>
        </authorList>
    </citation>
    <scope>NUCLEOTIDE SEQUENCE [LARGE SCALE GENOMIC DNA]</scope>
</reference>
<dbReference type="PANTHER" id="PTHR21654:SF61">
    <property type="entry name" value="TRIHELIX TRANSCRIPTION FACTOR GTL2"/>
    <property type="match status" value="1"/>
</dbReference>
<gene>
    <name evidence="9" type="ORF">LIER_34660</name>
</gene>
<evidence type="ECO:0000256" key="1">
    <source>
        <dbReference type="ARBA" id="ARBA00004123"/>
    </source>
</evidence>
<accession>A0AAV3S1I9</accession>
<dbReference type="SMART" id="SM00717">
    <property type="entry name" value="SANT"/>
    <property type="match status" value="2"/>
</dbReference>
<feature type="compositionally biased region" description="Polar residues" evidence="7">
    <location>
        <begin position="335"/>
        <end position="349"/>
    </location>
</feature>
<dbReference type="Pfam" id="PF13837">
    <property type="entry name" value="Myb_DNA-bind_4"/>
    <property type="match status" value="2"/>
</dbReference>
<evidence type="ECO:0000256" key="7">
    <source>
        <dbReference type="SAM" id="MobiDB-lite"/>
    </source>
</evidence>
<keyword evidence="3" id="KW-0805">Transcription regulation</keyword>
<evidence type="ECO:0000313" key="10">
    <source>
        <dbReference type="Proteomes" id="UP001454036"/>
    </source>
</evidence>
<keyword evidence="5" id="KW-0804">Transcription</keyword>
<dbReference type="Proteomes" id="UP001454036">
    <property type="component" value="Unassembled WGS sequence"/>
</dbReference>
<organism evidence="9 10">
    <name type="scientific">Lithospermum erythrorhizon</name>
    <name type="common">Purple gromwell</name>
    <name type="synonym">Lithospermum officinale var. erythrorhizon</name>
    <dbReference type="NCBI Taxonomy" id="34254"/>
    <lineage>
        <taxon>Eukaryota</taxon>
        <taxon>Viridiplantae</taxon>
        <taxon>Streptophyta</taxon>
        <taxon>Embryophyta</taxon>
        <taxon>Tracheophyta</taxon>
        <taxon>Spermatophyta</taxon>
        <taxon>Magnoliopsida</taxon>
        <taxon>eudicotyledons</taxon>
        <taxon>Gunneridae</taxon>
        <taxon>Pentapetalae</taxon>
        <taxon>asterids</taxon>
        <taxon>lamiids</taxon>
        <taxon>Boraginales</taxon>
        <taxon>Boraginaceae</taxon>
        <taxon>Boraginoideae</taxon>
        <taxon>Lithospermeae</taxon>
        <taxon>Lithospermum</taxon>
    </lineage>
</organism>
<dbReference type="InterPro" id="IPR001005">
    <property type="entry name" value="SANT/Myb"/>
</dbReference>
<dbReference type="InterPro" id="IPR044822">
    <property type="entry name" value="Myb_DNA-bind_4"/>
</dbReference>
<evidence type="ECO:0000313" key="9">
    <source>
        <dbReference type="EMBL" id="GAA0187372.1"/>
    </source>
</evidence>
<dbReference type="EMBL" id="BAABME010014645">
    <property type="protein sequence ID" value="GAA0187372.1"/>
    <property type="molecule type" value="Genomic_DNA"/>
</dbReference>
<comment type="subcellular location">
    <subcellularLocation>
        <location evidence="1">Nucleus</location>
    </subcellularLocation>
</comment>
<dbReference type="GO" id="GO:0003677">
    <property type="term" value="F:DNA binding"/>
    <property type="evidence" value="ECO:0007669"/>
    <property type="project" value="UniProtKB-KW"/>
</dbReference>
<evidence type="ECO:0000259" key="8">
    <source>
        <dbReference type="PROSITE" id="PS50090"/>
    </source>
</evidence>
<dbReference type="PROSITE" id="PS50090">
    <property type="entry name" value="MYB_LIKE"/>
    <property type="match status" value="2"/>
</dbReference>
<dbReference type="AlphaFoldDB" id="A0AAV3S1I9"/>
<feature type="domain" description="Myb-like" evidence="8">
    <location>
        <begin position="77"/>
        <end position="126"/>
    </location>
</feature>
<dbReference type="GO" id="GO:0005634">
    <property type="term" value="C:nucleus"/>
    <property type="evidence" value="ECO:0007669"/>
    <property type="project" value="UniProtKB-SubCell"/>
</dbReference>
<feature type="domain" description="Myb-like" evidence="8">
    <location>
        <begin position="414"/>
        <end position="488"/>
    </location>
</feature>
<comment type="caution">
    <text evidence="9">The sequence shown here is derived from an EMBL/GenBank/DDBJ whole genome shotgun (WGS) entry which is preliminary data.</text>
</comment>
<keyword evidence="10" id="KW-1185">Reference proteome</keyword>
<evidence type="ECO:0000256" key="2">
    <source>
        <dbReference type="ARBA" id="ARBA00022737"/>
    </source>
</evidence>
<dbReference type="CDD" id="cd12203">
    <property type="entry name" value="GT1"/>
    <property type="match status" value="1"/>
</dbReference>
<protein>
    <recommendedName>
        <fullName evidence="8">Myb-like domain-containing protein</fullName>
    </recommendedName>
</protein>
<keyword evidence="4" id="KW-0238">DNA-binding</keyword>
<evidence type="ECO:0000256" key="3">
    <source>
        <dbReference type="ARBA" id="ARBA00023015"/>
    </source>
</evidence>
<dbReference type="PANTHER" id="PTHR21654">
    <property type="entry name" value="FI21293P1"/>
    <property type="match status" value="1"/>
</dbReference>
<dbReference type="FunFam" id="1.10.10.60:FF:000061">
    <property type="entry name" value="Trihelix transcription factor GT-2"/>
    <property type="match status" value="1"/>
</dbReference>
<feature type="compositionally biased region" description="Low complexity" evidence="7">
    <location>
        <begin position="350"/>
        <end position="379"/>
    </location>
</feature>
<keyword evidence="6" id="KW-0539">Nucleus</keyword>
<name>A0AAV3S1I9_LITER</name>
<dbReference type="Gene3D" id="1.10.10.60">
    <property type="entry name" value="Homeodomain-like"/>
    <property type="match status" value="2"/>
</dbReference>